<organism evidence="9 10">
    <name type="scientific">Sulfitobacter mediterraneus</name>
    <dbReference type="NCBI Taxonomy" id="83219"/>
    <lineage>
        <taxon>Bacteria</taxon>
        <taxon>Pseudomonadati</taxon>
        <taxon>Pseudomonadota</taxon>
        <taxon>Alphaproteobacteria</taxon>
        <taxon>Rhodobacterales</taxon>
        <taxon>Roseobacteraceae</taxon>
        <taxon>Sulfitobacter</taxon>
    </lineage>
</organism>
<dbReference type="Pfam" id="PF01182">
    <property type="entry name" value="Glucosamine_iso"/>
    <property type="match status" value="1"/>
</dbReference>
<dbReference type="InterPro" id="IPR006148">
    <property type="entry name" value="Glc/Gal-6P_isomerase"/>
</dbReference>
<dbReference type="EC" id="3.1.1.31" evidence="5 7"/>
<comment type="catalytic activity">
    <reaction evidence="1 7">
        <text>6-phospho-D-glucono-1,5-lactone + H2O = 6-phospho-D-gluconate + H(+)</text>
        <dbReference type="Rhea" id="RHEA:12556"/>
        <dbReference type="ChEBI" id="CHEBI:15377"/>
        <dbReference type="ChEBI" id="CHEBI:15378"/>
        <dbReference type="ChEBI" id="CHEBI:57955"/>
        <dbReference type="ChEBI" id="CHEBI:58759"/>
        <dbReference type="EC" id="3.1.1.31"/>
    </reaction>
</comment>
<evidence type="ECO:0000313" key="9">
    <source>
        <dbReference type="EMBL" id="PTX73465.1"/>
    </source>
</evidence>
<dbReference type="InterPro" id="IPR005900">
    <property type="entry name" value="6-phosphogluconolactonase_DevB"/>
</dbReference>
<accession>A0A2T6CD91</accession>
<comment type="function">
    <text evidence="2 7">Hydrolysis of 6-phosphogluconolactone to 6-phosphogluconate.</text>
</comment>
<dbReference type="GO" id="GO:0006098">
    <property type="term" value="P:pentose-phosphate shunt"/>
    <property type="evidence" value="ECO:0007669"/>
    <property type="project" value="UniProtKB-UniPathway"/>
</dbReference>
<dbReference type="InterPro" id="IPR037171">
    <property type="entry name" value="NagB/RpiA_transferase-like"/>
</dbReference>
<comment type="pathway">
    <text evidence="3 7">Carbohydrate degradation; pentose phosphate pathway; D-ribulose 5-phosphate from D-glucose 6-phosphate (oxidative stage): step 2/3.</text>
</comment>
<evidence type="ECO:0000256" key="5">
    <source>
        <dbReference type="ARBA" id="ARBA00013198"/>
    </source>
</evidence>
<sequence length="229" mass="24419">MAKGNTMKFIEYPDRELLTMRVADELAGEIENALFTHESASFAVPGGTTPGPIFDMLSGTDLGWDKVNVMLTDERWVPEDHDLSNTRLVRDRLLTGPAAAATFLPFYRAGKTAAEACPEVAQTLVPHMPLSVLVLGMGDDMHTASLFPGAPGLEAALDGHAPLLCPISPPDQDIDRVTLPAHALKGALSTHVVIFGALKRNALEKAQKLAPKDAPISVVLGNATVHWAA</sequence>
<dbReference type="CDD" id="cd01400">
    <property type="entry name" value="6PGL"/>
    <property type="match status" value="1"/>
</dbReference>
<dbReference type="GO" id="GO:0005975">
    <property type="term" value="P:carbohydrate metabolic process"/>
    <property type="evidence" value="ECO:0007669"/>
    <property type="project" value="UniProtKB-UniRule"/>
</dbReference>
<protein>
    <recommendedName>
        <fullName evidence="6 7">6-phosphogluconolactonase</fullName>
        <shortName evidence="7">6PGL</shortName>
        <ecNumber evidence="5 7">3.1.1.31</ecNumber>
    </recommendedName>
</protein>
<dbReference type="PANTHER" id="PTHR11054">
    <property type="entry name" value="6-PHOSPHOGLUCONOLACTONASE"/>
    <property type="match status" value="1"/>
</dbReference>
<evidence type="ECO:0000313" key="10">
    <source>
        <dbReference type="Proteomes" id="UP000244092"/>
    </source>
</evidence>
<evidence type="ECO:0000256" key="3">
    <source>
        <dbReference type="ARBA" id="ARBA00004961"/>
    </source>
</evidence>
<comment type="caution">
    <text evidence="9">The sequence shown here is derived from an EMBL/GenBank/DDBJ whole genome shotgun (WGS) entry which is preliminary data.</text>
</comment>
<dbReference type="Proteomes" id="UP000244092">
    <property type="component" value="Unassembled WGS sequence"/>
</dbReference>
<evidence type="ECO:0000256" key="1">
    <source>
        <dbReference type="ARBA" id="ARBA00000832"/>
    </source>
</evidence>
<dbReference type="UniPathway" id="UPA00115">
    <property type="reaction ID" value="UER00409"/>
</dbReference>
<gene>
    <name evidence="7" type="primary">pgl</name>
    <name evidence="9" type="ORF">C8N31_107168</name>
</gene>
<keyword evidence="7" id="KW-0378">Hydrolase</keyword>
<evidence type="ECO:0000259" key="8">
    <source>
        <dbReference type="Pfam" id="PF01182"/>
    </source>
</evidence>
<name>A0A2T6CD91_9RHOB</name>
<dbReference type="GO" id="GO:0017057">
    <property type="term" value="F:6-phosphogluconolactonase activity"/>
    <property type="evidence" value="ECO:0007669"/>
    <property type="project" value="UniProtKB-UniRule"/>
</dbReference>
<dbReference type="AlphaFoldDB" id="A0A2T6CD91"/>
<comment type="similarity">
    <text evidence="4 7">Belongs to the glucosamine/galactosamine-6-phosphate isomerase family. 6-phosphogluconolactonase subfamily.</text>
</comment>
<dbReference type="SUPFAM" id="SSF100950">
    <property type="entry name" value="NagB/RpiA/CoA transferase-like"/>
    <property type="match status" value="1"/>
</dbReference>
<dbReference type="PANTHER" id="PTHR11054:SF0">
    <property type="entry name" value="6-PHOSPHOGLUCONOLACTONASE"/>
    <property type="match status" value="1"/>
</dbReference>
<dbReference type="NCBIfam" id="TIGR01198">
    <property type="entry name" value="pgl"/>
    <property type="match status" value="1"/>
</dbReference>
<proteinExistence type="inferred from homology"/>
<evidence type="ECO:0000256" key="6">
    <source>
        <dbReference type="ARBA" id="ARBA00020337"/>
    </source>
</evidence>
<evidence type="ECO:0000256" key="4">
    <source>
        <dbReference type="ARBA" id="ARBA00010662"/>
    </source>
</evidence>
<evidence type="ECO:0000256" key="7">
    <source>
        <dbReference type="RuleBase" id="RU365095"/>
    </source>
</evidence>
<reference evidence="9 10" key="1">
    <citation type="submission" date="2018-04" db="EMBL/GenBank/DDBJ databases">
        <title>Genomic Encyclopedia of Archaeal and Bacterial Type Strains, Phase II (KMG-II): from individual species to whole genera.</title>
        <authorList>
            <person name="Goeker M."/>
        </authorList>
    </citation>
    <scope>NUCLEOTIDE SEQUENCE [LARGE SCALE GENOMIC DNA]</scope>
    <source>
        <strain evidence="9 10">DSM 12244</strain>
    </source>
</reference>
<feature type="domain" description="Glucosamine/galactosamine-6-phosphate isomerase" evidence="8">
    <location>
        <begin position="14"/>
        <end position="227"/>
    </location>
</feature>
<dbReference type="Gene3D" id="3.40.50.1360">
    <property type="match status" value="1"/>
</dbReference>
<evidence type="ECO:0000256" key="2">
    <source>
        <dbReference type="ARBA" id="ARBA00002681"/>
    </source>
</evidence>
<dbReference type="InterPro" id="IPR039104">
    <property type="entry name" value="6PGL"/>
</dbReference>
<dbReference type="EMBL" id="QBKU01000007">
    <property type="protein sequence ID" value="PTX73465.1"/>
    <property type="molecule type" value="Genomic_DNA"/>
</dbReference>